<sequence length="574" mass="62528">MADQPQEQRRRLDASGPREVVYCHNCENDWYRDESGLVCPRCDSEITEIISAENDPRPPALPAPLSADELRGLREHDPWEYHNDSDPEEGDIREFIRDNPLGRTTFISRTFRGSPREVFASGSSRQPPNPDDPASQTLRDFEGIISGILGPNTRVSGPQGEYPGSPFGPPGPRHGEEAGESARPPHSAPPSWGDYRPGPQPRVWGTRMTFQFGGQPPRTFNGGEEQGQQGPQEQDLTTILRDLMLVLQPPGANAGGTNAQNPLGGLHGLLAGLLNPANAVHGDAVYSQEALDRIISTLMEQHSTSNAPGPAPAEAIAALPKKKIDKEMLGPEGKAECSVCMDDVVLDEEVVALPCSHWFHEACVKAWLSEHNTCPICRTGMARDGTAVPAGTNPPSSPPNPSGQNSPDPFEGAEGLPPYAHRSTFRGRRPSNNETRLASIRQTAGLEPEYNGRGTDSRMNPSSRRERSASPLSNIPGAFSSLNNRNTIFRHQESDTDAGSTGRRDQERERELERERNRNHERGAPPLDRSGERGARPGSDHSNNRSDSIAGTFGSWFRRFLGGGVGGVNERFGE</sequence>
<protein>
    <recommendedName>
        <fullName evidence="2">RING-type E3 ubiquitin transferase</fullName>
        <ecNumber evidence="2">2.3.2.27</ecNumber>
    </recommendedName>
</protein>
<dbReference type="GO" id="GO:0061630">
    <property type="term" value="F:ubiquitin protein ligase activity"/>
    <property type="evidence" value="ECO:0007669"/>
    <property type="project" value="UniProtKB-EC"/>
</dbReference>
<keyword evidence="3" id="KW-0808">Transferase</keyword>
<dbReference type="Pfam" id="PF13639">
    <property type="entry name" value="zf-RING_2"/>
    <property type="match status" value="1"/>
</dbReference>
<dbReference type="GO" id="GO:0006511">
    <property type="term" value="P:ubiquitin-dependent protein catabolic process"/>
    <property type="evidence" value="ECO:0007669"/>
    <property type="project" value="TreeGrafter"/>
</dbReference>
<dbReference type="GO" id="GO:0008270">
    <property type="term" value="F:zinc ion binding"/>
    <property type="evidence" value="ECO:0007669"/>
    <property type="project" value="UniProtKB-KW"/>
</dbReference>
<dbReference type="PROSITE" id="PS50089">
    <property type="entry name" value="ZF_RING_2"/>
    <property type="match status" value="1"/>
</dbReference>
<dbReference type="Proteomes" id="UP000077154">
    <property type="component" value="Unassembled WGS sequence"/>
</dbReference>
<reference evidence="11" key="1">
    <citation type="submission" date="2016-03" db="EMBL/GenBank/DDBJ databases">
        <title>Updated assembly of Pseudogymnoascus destructans, the fungus causing white-nose syndrome of bats.</title>
        <authorList>
            <person name="Palmer J.M."/>
            <person name="Drees K.P."/>
            <person name="Foster J.T."/>
            <person name="Lindner D.L."/>
        </authorList>
    </citation>
    <scope>NUCLEOTIDE SEQUENCE [LARGE SCALE GENOMIC DNA]</scope>
    <source>
        <strain evidence="11">20631-21</strain>
    </source>
</reference>
<evidence type="ECO:0000259" key="10">
    <source>
        <dbReference type="PROSITE" id="PS50089"/>
    </source>
</evidence>
<evidence type="ECO:0000256" key="3">
    <source>
        <dbReference type="ARBA" id="ARBA00022679"/>
    </source>
</evidence>
<dbReference type="AlphaFoldDB" id="A0A177AHM8"/>
<keyword evidence="5 8" id="KW-0863">Zinc-finger</keyword>
<evidence type="ECO:0000256" key="4">
    <source>
        <dbReference type="ARBA" id="ARBA00022723"/>
    </source>
</evidence>
<evidence type="ECO:0000256" key="8">
    <source>
        <dbReference type="PROSITE-ProRule" id="PRU00175"/>
    </source>
</evidence>
<feature type="region of interest" description="Disordered" evidence="9">
    <location>
        <begin position="110"/>
        <end position="200"/>
    </location>
</feature>
<dbReference type="EMBL" id="KV441389">
    <property type="protein sequence ID" value="OAF61596.2"/>
    <property type="molecule type" value="Genomic_DNA"/>
</dbReference>
<feature type="compositionally biased region" description="Basic and acidic residues" evidence="9">
    <location>
        <begin position="502"/>
        <end position="544"/>
    </location>
</feature>
<evidence type="ECO:0000256" key="1">
    <source>
        <dbReference type="ARBA" id="ARBA00000900"/>
    </source>
</evidence>
<dbReference type="eggNOG" id="KOG0800">
    <property type="taxonomic scope" value="Eukaryota"/>
</dbReference>
<dbReference type="InterPro" id="IPR051834">
    <property type="entry name" value="RING_finger_E3_ligase"/>
</dbReference>
<feature type="domain" description="RING-type" evidence="10">
    <location>
        <begin position="337"/>
        <end position="378"/>
    </location>
</feature>
<dbReference type="InterPro" id="IPR001841">
    <property type="entry name" value="Znf_RING"/>
</dbReference>
<evidence type="ECO:0000256" key="9">
    <source>
        <dbReference type="SAM" id="MobiDB-lite"/>
    </source>
</evidence>
<name>A0A177AHM8_9PEZI</name>
<dbReference type="GeneID" id="36285101"/>
<evidence type="ECO:0000256" key="6">
    <source>
        <dbReference type="ARBA" id="ARBA00022786"/>
    </source>
</evidence>
<evidence type="ECO:0000256" key="7">
    <source>
        <dbReference type="ARBA" id="ARBA00022833"/>
    </source>
</evidence>
<dbReference type="EC" id="2.3.2.27" evidence="2"/>
<dbReference type="GO" id="GO:0016567">
    <property type="term" value="P:protein ubiquitination"/>
    <property type="evidence" value="ECO:0007669"/>
    <property type="project" value="UniProtKB-ARBA"/>
</dbReference>
<gene>
    <name evidence="11" type="ORF">VC83_02015</name>
</gene>
<evidence type="ECO:0000256" key="5">
    <source>
        <dbReference type="ARBA" id="ARBA00022771"/>
    </source>
</evidence>
<proteinExistence type="predicted"/>
<dbReference type="OrthoDB" id="8062037at2759"/>
<dbReference type="SMART" id="SM00184">
    <property type="entry name" value="RING"/>
    <property type="match status" value="1"/>
</dbReference>
<evidence type="ECO:0000313" key="11">
    <source>
        <dbReference type="EMBL" id="OAF61596.2"/>
    </source>
</evidence>
<dbReference type="RefSeq" id="XP_024326871.1">
    <property type="nucleotide sequence ID" value="XM_024465685.1"/>
</dbReference>
<evidence type="ECO:0000256" key="2">
    <source>
        <dbReference type="ARBA" id="ARBA00012483"/>
    </source>
</evidence>
<keyword evidence="7" id="KW-0862">Zinc</keyword>
<organism evidence="11">
    <name type="scientific">Pseudogymnoascus destructans</name>
    <dbReference type="NCBI Taxonomy" id="655981"/>
    <lineage>
        <taxon>Eukaryota</taxon>
        <taxon>Fungi</taxon>
        <taxon>Dikarya</taxon>
        <taxon>Ascomycota</taxon>
        <taxon>Pezizomycotina</taxon>
        <taxon>Leotiomycetes</taxon>
        <taxon>Thelebolales</taxon>
        <taxon>Thelebolaceae</taxon>
        <taxon>Pseudogymnoascus</taxon>
    </lineage>
</organism>
<comment type="catalytic activity">
    <reaction evidence="1">
        <text>S-ubiquitinyl-[E2 ubiquitin-conjugating enzyme]-L-cysteine + [acceptor protein]-L-lysine = [E2 ubiquitin-conjugating enzyme]-L-cysteine + N(6)-ubiquitinyl-[acceptor protein]-L-lysine.</text>
        <dbReference type="EC" id="2.3.2.27"/>
    </reaction>
</comment>
<dbReference type="Gene3D" id="3.30.40.10">
    <property type="entry name" value="Zinc/RING finger domain, C3HC4 (zinc finger)"/>
    <property type="match status" value="1"/>
</dbReference>
<dbReference type="SUPFAM" id="SSF57850">
    <property type="entry name" value="RING/U-box"/>
    <property type="match status" value="1"/>
</dbReference>
<feature type="compositionally biased region" description="Polar residues" evidence="9">
    <location>
        <begin position="430"/>
        <end position="442"/>
    </location>
</feature>
<accession>A0A177AHM8</accession>
<keyword evidence="6" id="KW-0833">Ubl conjugation pathway</keyword>
<dbReference type="GO" id="GO:0005634">
    <property type="term" value="C:nucleus"/>
    <property type="evidence" value="ECO:0007669"/>
    <property type="project" value="TreeGrafter"/>
</dbReference>
<feature type="region of interest" description="Disordered" evidence="9">
    <location>
        <begin position="386"/>
        <end position="550"/>
    </location>
</feature>
<dbReference type="InterPro" id="IPR013083">
    <property type="entry name" value="Znf_RING/FYVE/PHD"/>
</dbReference>
<keyword evidence="4" id="KW-0479">Metal-binding</keyword>
<dbReference type="PANTHER" id="PTHR45931:SF3">
    <property type="entry name" value="RING ZINC FINGER-CONTAINING PROTEIN"/>
    <property type="match status" value="1"/>
</dbReference>
<feature type="compositionally biased region" description="Polar residues" evidence="9">
    <location>
        <begin position="480"/>
        <end position="489"/>
    </location>
</feature>
<dbReference type="FunFam" id="3.30.40.10:FF:000127">
    <property type="entry name" value="E3 ubiquitin-protein ligase RNF181"/>
    <property type="match status" value="1"/>
</dbReference>
<dbReference type="PANTHER" id="PTHR45931">
    <property type="entry name" value="SI:CH211-59O9.10"/>
    <property type="match status" value="1"/>
</dbReference>
<dbReference type="VEuPathDB" id="FungiDB:GMDG_01401"/>